<organism evidence="1 2">
    <name type="scientific">Ramlibacter alkalitolerans</name>
    <dbReference type="NCBI Taxonomy" id="2039631"/>
    <lineage>
        <taxon>Bacteria</taxon>
        <taxon>Pseudomonadati</taxon>
        <taxon>Pseudomonadota</taxon>
        <taxon>Betaproteobacteria</taxon>
        <taxon>Burkholderiales</taxon>
        <taxon>Comamonadaceae</taxon>
        <taxon>Ramlibacter</taxon>
    </lineage>
</organism>
<gene>
    <name evidence="1" type="ORF">JI746_19845</name>
</gene>
<evidence type="ECO:0000313" key="1">
    <source>
        <dbReference type="EMBL" id="MBL0427375.1"/>
    </source>
</evidence>
<dbReference type="Pfam" id="PF00577">
    <property type="entry name" value="Usher"/>
    <property type="match status" value="1"/>
</dbReference>
<dbReference type="InterPro" id="IPR000015">
    <property type="entry name" value="Fimb_usher"/>
</dbReference>
<dbReference type="Gene3D" id="2.60.40.3110">
    <property type="match status" value="1"/>
</dbReference>
<sequence>MSILRTAPEPAALLRFLPDPPVRFPRSGAWPRALGCAALSATLALAPAPGLAQPTRPAAAAEAEEALILTVRANGVERGLFTLLRQPDGDFWVAEADFPRLNVQPLPQARRQAGGAAYYSVRALSGTALQLNEAELSLAVNFPAQELVGSQIDLSNRPPAVAPEPPGRSLILSYRLATRSQGGVLPRQFVANTQLDLRFGGLLLRQETQLDTASPGRHLARGRSQALYDDIARARRYLAGDTISNAGAYGSTITGAGLQLLKLYDLTPDLITQPTASFRASSALPAEVEVAVDGAVLSRTSVGPGPININNLLLNGGTRNVRITVVDASGRREVIEQPFLFTESVLAAGLHEYGYFLGKRSELAPDGHWRYLEPAWQGFHRYGVNDNLTVSGGGEGNADFTNAGAGLTLRSDRLGLFSADLLGSHDRRGGSTARGWAARYTYFSPAWAMLLGRRQFEQGFRTFTTSAELPFPRRETTIGLSTRIYGATVSADFVRTEDERDVRDTRIARISHQLTPRTLLGAEYQTTRINGQDGWSASIFLRTQLDGPYWVSATARAASGNHGLDLETGKTLEPGEGFGYRVGTTTVVAPGSASTLALASANWNLRSTSFEASTSAPLHGDGTSFTEVAMAGAVVGVDGAFGFTRQVSDSFVLARVGVPLPGIDVFLNSQLQGKTDADGKLFLPDVGSFGRQDVSLNDRQVPLQYNLQRRQRTVLPVFRSGTAVDFGGARVRAVAGTAWQLTGGQRVAIGGRSWSLRGPAGTLQIETGRAGDFYLENVEPGHYAGALDVGDRALACRVDIPDFPEAVRELEEGIRCE</sequence>
<reference evidence="1 2" key="1">
    <citation type="journal article" date="2017" name="Int. J. Syst. Evol. Microbiol.">
        <title>Ramlibacter alkalitolerans sp. nov., alkali-tolerant bacterium isolated from soil of ginseng.</title>
        <authorList>
            <person name="Lee D.H."/>
            <person name="Cha C.J."/>
        </authorList>
    </citation>
    <scope>NUCLEOTIDE SEQUENCE [LARGE SCALE GENOMIC DNA]</scope>
    <source>
        <strain evidence="1 2">KACC 19305</strain>
    </source>
</reference>
<keyword evidence="2" id="KW-1185">Reference proteome</keyword>
<dbReference type="Proteomes" id="UP000622707">
    <property type="component" value="Unassembled WGS sequence"/>
</dbReference>
<name>A0ABS1JSW6_9BURK</name>
<protein>
    <submittedName>
        <fullName evidence="1">Fimbrial biogenesis outer membrane usher protein</fullName>
    </submittedName>
</protein>
<dbReference type="PANTHER" id="PTHR30451">
    <property type="entry name" value="OUTER MEMBRANE USHER PROTEIN"/>
    <property type="match status" value="1"/>
</dbReference>
<comment type="caution">
    <text evidence="1">The sequence shown here is derived from an EMBL/GenBank/DDBJ whole genome shotgun (WGS) entry which is preliminary data.</text>
</comment>
<dbReference type="RefSeq" id="WP_201692004.1">
    <property type="nucleotide sequence ID" value="NZ_JAEQND010000011.1"/>
</dbReference>
<proteinExistence type="predicted"/>
<evidence type="ECO:0000313" key="2">
    <source>
        <dbReference type="Proteomes" id="UP000622707"/>
    </source>
</evidence>
<dbReference type="PANTHER" id="PTHR30451:SF5">
    <property type="entry name" value="SLR0019 PROTEIN"/>
    <property type="match status" value="1"/>
</dbReference>
<dbReference type="EMBL" id="JAEQND010000011">
    <property type="protein sequence ID" value="MBL0427375.1"/>
    <property type="molecule type" value="Genomic_DNA"/>
</dbReference>
<accession>A0ABS1JSW6</accession>
<dbReference type="InterPro" id="IPR042186">
    <property type="entry name" value="FimD_plug_dom"/>
</dbReference>
<dbReference type="Gene3D" id="2.60.40.2610">
    <property type="entry name" value="Outer membrane usher protein FimD, plug domain"/>
    <property type="match status" value="1"/>
</dbReference>